<dbReference type="AlphaFoldDB" id="A0A4V1GLP8"/>
<name>A0A4V1GLP8_EUBML</name>
<sequence>MKKWEDSFTRDILDNGYELFTNDQVLEAVRCDNGYEAVVRDTKDYRVTIETELGEITAMCCDCTYASEGAHCKHMAAALFALTESVGNAFRDPWQFENTELYALVQGARENELRDFIYELACADRNLANRLWLRFFKGESIEELRPLERALNAICKKYLGLEQFIPYWDAKDFCEEIEQFYDDNLEALMDREHYGSAFDFTAMVYTRLCQIEIDDSDGDIELIAQDCADGWMKILPHINDEAEERRMHHWFMNRLGGETLDYLEDYVFDVFMKWNWKPVLLADSIKTVDWLIRSATQERLDYWLEAYAVCRVQLMQMMELPKEAIEAYQRKYWHFSGIRNTAITLKIQYGEMDAAIEMIDESMEMDRDDPDKIDEYQRVLVWLYEKLDRPEALKKVLSEMLAGEDFVKLEDFRKLKALCGETEWHELREEIFKNVDYDHNLRDLYEEEGLCERLLESIRTQGDMSDLDYYEKTLKAGCPEAALELYADFLKGMVKKAANRRKYQQIADYLRKMQAYPGGPEKVRVLTADWRLRYAKRRALIEELEAL</sequence>
<keyword evidence="1" id="KW-0863">Zinc-finger</keyword>
<keyword evidence="1" id="KW-0479">Metal-binding</keyword>
<reference evidence="3 4" key="1">
    <citation type="submission" date="2018-05" db="EMBL/GenBank/DDBJ databases">
        <title>Genome comparison of Eubacterium sp.</title>
        <authorList>
            <person name="Feng Y."/>
            <person name="Sanchez-Andrea I."/>
            <person name="Stams A.J.M."/>
            <person name="De Vos W.M."/>
        </authorList>
    </citation>
    <scope>NUCLEOTIDE SEQUENCE [LARGE SCALE GENOMIC DNA]</scope>
    <source>
        <strain evidence="3 4">YI</strain>
    </source>
</reference>
<evidence type="ECO:0000259" key="2">
    <source>
        <dbReference type="PROSITE" id="PS50966"/>
    </source>
</evidence>
<protein>
    <recommendedName>
        <fullName evidence="2">SWIM-type domain-containing protein</fullName>
    </recommendedName>
</protein>
<feature type="domain" description="SWIM-type" evidence="2">
    <location>
        <begin position="45"/>
        <end position="83"/>
    </location>
</feature>
<dbReference type="GO" id="GO:0008270">
    <property type="term" value="F:zinc ion binding"/>
    <property type="evidence" value="ECO:0007669"/>
    <property type="project" value="UniProtKB-KW"/>
</dbReference>
<evidence type="ECO:0000313" key="3">
    <source>
        <dbReference type="EMBL" id="QCT70536.1"/>
    </source>
</evidence>
<dbReference type="Proteomes" id="UP000218387">
    <property type="component" value="Chromosome"/>
</dbReference>
<dbReference type="InterPro" id="IPR007527">
    <property type="entry name" value="Znf_SWIM"/>
</dbReference>
<keyword evidence="1" id="KW-0862">Zinc</keyword>
<dbReference type="RefSeq" id="WP_096919792.1">
    <property type="nucleotide sequence ID" value="NZ_CP029487.1"/>
</dbReference>
<proteinExistence type="predicted"/>
<dbReference type="PROSITE" id="PS50966">
    <property type="entry name" value="ZF_SWIM"/>
    <property type="match status" value="1"/>
</dbReference>
<evidence type="ECO:0000256" key="1">
    <source>
        <dbReference type="PROSITE-ProRule" id="PRU00325"/>
    </source>
</evidence>
<accession>A0A4V1GLP8</accession>
<keyword evidence="4" id="KW-1185">Reference proteome</keyword>
<gene>
    <name evidence="3" type="ORF">CPZ25_004100</name>
</gene>
<dbReference type="EMBL" id="CP029487">
    <property type="protein sequence ID" value="QCT70536.1"/>
    <property type="molecule type" value="Genomic_DNA"/>
</dbReference>
<dbReference type="KEGG" id="emt:CPZ25_004100"/>
<organism evidence="3 4">
    <name type="scientific">Eubacterium maltosivorans</name>
    <dbReference type="NCBI Taxonomy" id="2041044"/>
    <lineage>
        <taxon>Bacteria</taxon>
        <taxon>Bacillati</taxon>
        <taxon>Bacillota</taxon>
        <taxon>Clostridia</taxon>
        <taxon>Eubacteriales</taxon>
        <taxon>Eubacteriaceae</taxon>
        <taxon>Eubacterium</taxon>
    </lineage>
</organism>
<evidence type="ECO:0000313" key="4">
    <source>
        <dbReference type="Proteomes" id="UP000218387"/>
    </source>
</evidence>